<feature type="domain" description="C2H2-type" evidence="7">
    <location>
        <begin position="387"/>
        <end position="417"/>
    </location>
</feature>
<feature type="domain" description="C2H2-type" evidence="7">
    <location>
        <begin position="249"/>
        <end position="278"/>
    </location>
</feature>
<dbReference type="Pfam" id="PF00096">
    <property type="entry name" value="zf-C2H2"/>
    <property type="match status" value="7"/>
</dbReference>
<dbReference type="OrthoDB" id="6077919at2759"/>
<keyword evidence="5" id="KW-0539">Nucleus</keyword>
<evidence type="ECO:0000256" key="3">
    <source>
        <dbReference type="ARBA" id="ARBA00022771"/>
    </source>
</evidence>
<evidence type="ECO:0000256" key="4">
    <source>
        <dbReference type="ARBA" id="ARBA00022833"/>
    </source>
</evidence>
<accession>A0A6H5IQD7</accession>
<dbReference type="FunFam" id="3.30.160.60:FF:000100">
    <property type="entry name" value="Zinc finger 45-like"/>
    <property type="match status" value="1"/>
</dbReference>
<dbReference type="Gene3D" id="3.30.160.60">
    <property type="entry name" value="Classic Zinc Finger"/>
    <property type="match status" value="7"/>
</dbReference>
<feature type="domain" description="C2H2-type" evidence="7">
    <location>
        <begin position="220"/>
        <end position="248"/>
    </location>
</feature>
<feature type="domain" description="C2H2-type" evidence="7">
    <location>
        <begin position="358"/>
        <end position="386"/>
    </location>
</feature>
<dbReference type="SUPFAM" id="SSF57667">
    <property type="entry name" value="beta-beta-alpha zinc fingers"/>
    <property type="match status" value="5"/>
</dbReference>
<dbReference type="PANTHER" id="PTHR24377">
    <property type="entry name" value="IP01015P-RELATED"/>
    <property type="match status" value="1"/>
</dbReference>
<proteinExistence type="predicted"/>
<feature type="domain" description="C2H2-type" evidence="7">
    <location>
        <begin position="75"/>
        <end position="103"/>
    </location>
</feature>
<keyword evidence="4" id="KW-0862">Zinc</keyword>
<reference evidence="8 9" key="1">
    <citation type="submission" date="2020-02" db="EMBL/GenBank/DDBJ databases">
        <authorList>
            <person name="Ferguson B K."/>
        </authorList>
    </citation>
    <scope>NUCLEOTIDE SEQUENCE [LARGE SCALE GENOMIC DNA]</scope>
</reference>
<dbReference type="Proteomes" id="UP000479190">
    <property type="component" value="Unassembled WGS sequence"/>
</dbReference>
<dbReference type="InterPro" id="IPR013087">
    <property type="entry name" value="Znf_C2H2_type"/>
</dbReference>
<evidence type="ECO:0000256" key="1">
    <source>
        <dbReference type="ARBA" id="ARBA00022723"/>
    </source>
</evidence>
<dbReference type="PROSITE" id="PS00028">
    <property type="entry name" value="ZINC_FINGER_C2H2_1"/>
    <property type="match status" value="7"/>
</dbReference>
<sequence>MFKAAEREKENNEDISRVNKKSCIYDFCPQTNNDELQLIAKIKKKNKINSRHYLWRVMEHANHPMAAVHECRKDYVCDKCESKFGYKSGLLKHQRIVHENRKDYACNNCEKKFGYKQHLLCHQKNVHEGHKNCACDKCEKKFGQKSNLLTHHKTVHEDSEDYASDKCEQKFVRKTDMFLHRMVVHEGRKDYECDKCMKKFVTKSNLLTHQKTVHEKCKDFECNKCERTCGTKSDLLKHQRTVHEGLKNYSCNDCERKFVQEAHLIIHQRHVVHTADRVRISSRPIFNNPSTRISAYLHFDVLIKEEPNDTWADAGADYNFDSAGSSNIENWETFPIDKSPKNKLTRHMETVHEGSKPFECDICQKSFGQSSHLKSHISIIHNGIKPFECEICHKSFGYKSKLKKHKDAPRSVLGEDSKASRHSSKPVHFSYFSSYARFMCAANRTGRGQQGISPLWCAGARISSSASRPRT</sequence>
<keyword evidence="3 6" id="KW-0863">Zinc-finger</keyword>
<keyword evidence="9" id="KW-1185">Reference proteome</keyword>
<evidence type="ECO:0000259" key="7">
    <source>
        <dbReference type="PROSITE" id="PS50157"/>
    </source>
</evidence>
<evidence type="ECO:0000256" key="6">
    <source>
        <dbReference type="PROSITE-ProRule" id="PRU00042"/>
    </source>
</evidence>
<dbReference type="SMART" id="SM00355">
    <property type="entry name" value="ZnF_C2H2"/>
    <property type="match status" value="9"/>
</dbReference>
<evidence type="ECO:0000256" key="5">
    <source>
        <dbReference type="ARBA" id="ARBA00023242"/>
    </source>
</evidence>
<dbReference type="AlphaFoldDB" id="A0A6H5IQD7"/>
<protein>
    <recommendedName>
        <fullName evidence="7">C2H2-type domain-containing protein</fullName>
    </recommendedName>
</protein>
<dbReference type="EMBL" id="CADCXV010000933">
    <property type="protein sequence ID" value="CAB0039043.1"/>
    <property type="molecule type" value="Genomic_DNA"/>
</dbReference>
<name>A0A6H5IQD7_9HYME</name>
<organism evidence="8 9">
    <name type="scientific">Trichogramma brassicae</name>
    <dbReference type="NCBI Taxonomy" id="86971"/>
    <lineage>
        <taxon>Eukaryota</taxon>
        <taxon>Metazoa</taxon>
        <taxon>Ecdysozoa</taxon>
        <taxon>Arthropoda</taxon>
        <taxon>Hexapoda</taxon>
        <taxon>Insecta</taxon>
        <taxon>Pterygota</taxon>
        <taxon>Neoptera</taxon>
        <taxon>Endopterygota</taxon>
        <taxon>Hymenoptera</taxon>
        <taxon>Apocrita</taxon>
        <taxon>Proctotrupomorpha</taxon>
        <taxon>Chalcidoidea</taxon>
        <taxon>Trichogrammatidae</taxon>
        <taxon>Trichogramma</taxon>
    </lineage>
</organism>
<feature type="domain" description="C2H2-type" evidence="7">
    <location>
        <begin position="162"/>
        <end position="190"/>
    </location>
</feature>
<dbReference type="GO" id="GO:0008270">
    <property type="term" value="F:zinc ion binding"/>
    <property type="evidence" value="ECO:0007669"/>
    <property type="project" value="UniProtKB-KW"/>
</dbReference>
<evidence type="ECO:0000313" key="8">
    <source>
        <dbReference type="EMBL" id="CAB0039043.1"/>
    </source>
</evidence>
<dbReference type="FunFam" id="3.30.160.60:FF:000624">
    <property type="entry name" value="zinc finger protein 697"/>
    <property type="match status" value="1"/>
</dbReference>
<gene>
    <name evidence="8" type="ORF">TBRA_LOCUS10804</name>
</gene>
<feature type="domain" description="C2H2-type" evidence="7">
    <location>
        <begin position="133"/>
        <end position="161"/>
    </location>
</feature>
<evidence type="ECO:0000313" key="9">
    <source>
        <dbReference type="Proteomes" id="UP000479190"/>
    </source>
</evidence>
<dbReference type="PROSITE" id="PS50157">
    <property type="entry name" value="ZINC_FINGER_C2H2_2"/>
    <property type="match status" value="9"/>
</dbReference>
<feature type="domain" description="C2H2-type" evidence="7">
    <location>
        <begin position="104"/>
        <end position="132"/>
    </location>
</feature>
<evidence type="ECO:0000256" key="2">
    <source>
        <dbReference type="ARBA" id="ARBA00022737"/>
    </source>
</evidence>
<dbReference type="InterPro" id="IPR036236">
    <property type="entry name" value="Znf_C2H2_sf"/>
</dbReference>
<dbReference type="GO" id="GO:0048598">
    <property type="term" value="P:embryonic morphogenesis"/>
    <property type="evidence" value="ECO:0007669"/>
    <property type="project" value="UniProtKB-ARBA"/>
</dbReference>
<keyword evidence="1" id="KW-0479">Metal-binding</keyword>
<feature type="domain" description="C2H2-type" evidence="7">
    <location>
        <begin position="191"/>
        <end position="219"/>
    </location>
</feature>
<keyword evidence="2" id="KW-0677">Repeat</keyword>
<dbReference type="InterPro" id="IPR050826">
    <property type="entry name" value="Krueppel_C2H2_ZnFinger"/>
</dbReference>